<protein>
    <submittedName>
        <fullName evidence="2">Uncharacterized protein</fullName>
    </submittedName>
</protein>
<proteinExistence type="predicted"/>
<organism evidence="2 3">
    <name type="scientific">Capronia epimyces CBS 606.96</name>
    <dbReference type="NCBI Taxonomy" id="1182542"/>
    <lineage>
        <taxon>Eukaryota</taxon>
        <taxon>Fungi</taxon>
        <taxon>Dikarya</taxon>
        <taxon>Ascomycota</taxon>
        <taxon>Pezizomycotina</taxon>
        <taxon>Eurotiomycetes</taxon>
        <taxon>Chaetothyriomycetidae</taxon>
        <taxon>Chaetothyriales</taxon>
        <taxon>Herpotrichiellaceae</taxon>
        <taxon>Capronia</taxon>
    </lineage>
</organism>
<reference evidence="2 3" key="1">
    <citation type="submission" date="2013-03" db="EMBL/GenBank/DDBJ databases">
        <title>The Genome Sequence of Capronia epimyces CBS 606.96.</title>
        <authorList>
            <consortium name="The Broad Institute Genomics Platform"/>
            <person name="Cuomo C."/>
            <person name="de Hoog S."/>
            <person name="Gorbushina A."/>
            <person name="Walker B."/>
            <person name="Young S.K."/>
            <person name="Zeng Q."/>
            <person name="Gargeya S."/>
            <person name="Fitzgerald M."/>
            <person name="Haas B."/>
            <person name="Abouelleil A."/>
            <person name="Allen A.W."/>
            <person name="Alvarado L."/>
            <person name="Arachchi H.M."/>
            <person name="Berlin A.M."/>
            <person name="Chapman S.B."/>
            <person name="Gainer-Dewar J."/>
            <person name="Goldberg J."/>
            <person name="Griggs A."/>
            <person name="Gujja S."/>
            <person name="Hansen M."/>
            <person name="Howarth C."/>
            <person name="Imamovic A."/>
            <person name="Ireland A."/>
            <person name="Larimer J."/>
            <person name="McCowan C."/>
            <person name="Murphy C."/>
            <person name="Pearson M."/>
            <person name="Poon T.W."/>
            <person name="Priest M."/>
            <person name="Roberts A."/>
            <person name="Saif S."/>
            <person name="Shea T."/>
            <person name="Sisk P."/>
            <person name="Sykes S."/>
            <person name="Wortman J."/>
            <person name="Nusbaum C."/>
            <person name="Birren B."/>
        </authorList>
    </citation>
    <scope>NUCLEOTIDE SEQUENCE [LARGE SCALE GENOMIC DNA]</scope>
    <source>
        <strain evidence="2 3">CBS 606.96</strain>
    </source>
</reference>
<evidence type="ECO:0000256" key="1">
    <source>
        <dbReference type="SAM" id="MobiDB-lite"/>
    </source>
</evidence>
<dbReference type="EMBL" id="AMGY01000010">
    <property type="protein sequence ID" value="EXJ77537.1"/>
    <property type="molecule type" value="Genomic_DNA"/>
</dbReference>
<feature type="compositionally biased region" description="Basic residues" evidence="1">
    <location>
        <begin position="41"/>
        <end position="50"/>
    </location>
</feature>
<dbReference type="Proteomes" id="UP000019478">
    <property type="component" value="Unassembled WGS sequence"/>
</dbReference>
<sequence length="174" mass="18959">MSALHGQNTNSPARKPTRRGPPKNTSSTDSSHPKPTLQRAPGKRPFKRTAKLIEAEEASLTRTKRAKHTAWGKVGPTPTPIGARHTTPTFGFDSPHQRIPSSTPSPSITEETSTILVDYQQLPQSQLSSDESQSSYDTIPNSQPEDNTIFNPFAPRSPTPERPCPGDTHTTNPS</sequence>
<gene>
    <name evidence="2" type="ORF">A1O3_09764</name>
</gene>
<keyword evidence="3" id="KW-1185">Reference proteome</keyword>
<dbReference type="GeneID" id="19173847"/>
<accession>W9XAN9</accession>
<dbReference type="RefSeq" id="XP_007738047.1">
    <property type="nucleotide sequence ID" value="XM_007739857.1"/>
</dbReference>
<dbReference type="HOGENOM" id="CLU_1539819_0_0_1"/>
<comment type="caution">
    <text evidence="2">The sequence shown here is derived from an EMBL/GenBank/DDBJ whole genome shotgun (WGS) entry which is preliminary data.</text>
</comment>
<feature type="compositionally biased region" description="Polar residues" evidence="1">
    <location>
        <begin position="136"/>
        <end position="150"/>
    </location>
</feature>
<evidence type="ECO:0000313" key="2">
    <source>
        <dbReference type="EMBL" id="EXJ77537.1"/>
    </source>
</evidence>
<evidence type="ECO:0000313" key="3">
    <source>
        <dbReference type="Proteomes" id="UP000019478"/>
    </source>
</evidence>
<feature type="compositionally biased region" description="Polar residues" evidence="1">
    <location>
        <begin position="1"/>
        <end position="12"/>
    </location>
</feature>
<dbReference type="AlphaFoldDB" id="W9XAN9"/>
<name>W9XAN9_9EURO</name>
<feature type="region of interest" description="Disordered" evidence="1">
    <location>
        <begin position="1"/>
        <end position="174"/>
    </location>
</feature>
<feature type="compositionally biased region" description="Low complexity" evidence="1">
    <location>
        <begin position="99"/>
        <end position="135"/>
    </location>
</feature>